<evidence type="ECO:0000259" key="7">
    <source>
        <dbReference type="Pfam" id="PF02826"/>
    </source>
</evidence>
<dbReference type="PANTHER" id="PTHR10996">
    <property type="entry name" value="2-HYDROXYACID DEHYDROGENASE-RELATED"/>
    <property type="match status" value="1"/>
</dbReference>
<feature type="region of interest" description="Disordered" evidence="5">
    <location>
        <begin position="331"/>
        <end position="352"/>
    </location>
</feature>
<organism evidence="8 9">
    <name type="scientific">Thanatephorus cucumeris (strain AG1-IB / isolate 7/3/14)</name>
    <name type="common">Lettuce bottom rot fungus</name>
    <name type="synonym">Rhizoctonia solani</name>
    <dbReference type="NCBI Taxonomy" id="1108050"/>
    <lineage>
        <taxon>Eukaryota</taxon>
        <taxon>Fungi</taxon>
        <taxon>Dikarya</taxon>
        <taxon>Basidiomycota</taxon>
        <taxon>Agaricomycotina</taxon>
        <taxon>Agaricomycetes</taxon>
        <taxon>Cantharellales</taxon>
        <taxon>Ceratobasidiaceae</taxon>
        <taxon>Rhizoctonia</taxon>
        <taxon>Rhizoctonia solani AG-1</taxon>
    </lineage>
</organism>
<comment type="similarity">
    <text evidence="1 4">Belongs to the D-isomer specific 2-hydroxyacid dehydrogenase family.</text>
</comment>
<dbReference type="GO" id="GO:0030267">
    <property type="term" value="F:glyoxylate reductase (NADPH) activity"/>
    <property type="evidence" value="ECO:0007669"/>
    <property type="project" value="TreeGrafter"/>
</dbReference>
<feature type="domain" description="D-isomer specific 2-hydroxyacid dehydrogenase catalytic" evidence="6">
    <location>
        <begin position="23"/>
        <end position="335"/>
    </location>
</feature>
<dbReference type="PROSITE" id="PS00671">
    <property type="entry name" value="D_2_HYDROXYACID_DH_3"/>
    <property type="match status" value="1"/>
</dbReference>
<dbReference type="AlphaFoldDB" id="A0A0B7F6W5"/>
<gene>
    <name evidence="8" type="ORF">RSOLAG1IB_00504</name>
</gene>
<keyword evidence="3" id="KW-0520">NAD</keyword>
<dbReference type="GO" id="GO:0005829">
    <property type="term" value="C:cytosol"/>
    <property type="evidence" value="ECO:0007669"/>
    <property type="project" value="TreeGrafter"/>
</dbReference>
<dbReference type="InterPro" id="IPR050223">
    <property type="entry name" value="D-isomer_2-hydroxyacid_DH"/>
</dbReference>
<protein>
    <submittedName>
        <fullName evidence="8">Putative 2-hydroxyacid dehydrogenase C1773,17c</fullName>
    </submittedName>
</protein>
<sequence>MSTANILRRGVIIYAHPDKLHAKDRLKLLADRHHVSIVPQQDRSTLMADFQRLAAERPYHAIVFFRGSIGAAGGHWDKDLFTPFDRSLMLVVGSGAGYDHVDVEYLTKVGAYYANTPISVSEPTAITAVTLILQTIRATTKAEMTLRKGQWTKGLELTDDIRDLTIGIIGYGTIGRLVQAKLKALGAKKFLYYNRKRVPPADENGATYSSLEQLLSESDLVTLHCPLTPETRHLLSDKQFSVMKHGAYIVNTSRGAVIDEEALVRAMKNDRISRVGLDVFENEPEVHPYLMTSERATLLPHWGSQVKRALYDVEHECLDNLEAWLEAGVPRTPVNEPAPVTDKGSRGSCATI</sequence>
<keyword evidence="2 4" id="KW-0560">Oxidoreductase</keyword>
<evidence type="ECO:0000256" key="3">
    <source>
        <dbReference type="ARBA" id="ARBA00023027"/>
    </source>
</evidence>
<dbReference type="PANTHER" id="PTHR10996:SF129">
    <property type="entry name" value="2-HYDROXYACID DEHYDROGENASE C1773.17C-RELATED"/>
    <property type="match status" value="1"/>
</dbReference>
<proteinExistence type="inferred from homology"/>
<dbReference type="Proteomes" id="UP000059188">
    <property type="component" value="Unassembled WGS sequence"/>
</dbReference>
<dbReference type="SUPFAM" id="SSF52283">
    <property type="entry name" value="Formate/glycerate dehydrogenase catalytic domain-like"/>
    <property type="match status" value="1"/>
</dbReference>
<dbReference type="STRING" id="1108050.A0A0B7F6W5"/>
<dbReference type="InterPro" id="IPR029753">
    <property type="entry name" value="D-isomer_DH_CS"/>
</dbReference>
<evidence type="ECO:0000313" key="9">
    <source>
        <dbReference type="Proteomes" id="UP000059188"/>
    </source>
</evidence>
<evidence type="ECO:0000256" key="1">
    <source>
        <dbReference type="ARBA" id="ARBA00005854"/>
    </source>
</evidence>
<dbReference type="InterPro" id="IPR006140">
    <property type="entry name" value="D-isomer_DH_NAD-bd"/>
</dbReference>
<evidence type="ECO:0000313" key="8">
    <source>
        <dbReference type="EMBL" id="CEL51967.1"/>
    </source>
</evidence>
<dbReference type="Pfam" id="PF02826">
    <property type="entry name" value="2-Hacid_dh_C"/>
    <property type="match status" value="1"/>
</dbReference>
<dbReference type="Pfam" id="PF00389">
    <property type="entry name" value="2-Hacid_dh"/>
    <property type="match status" value="1"/>
</dbReference>
<accession>A0A0B7F6W5</accession>
<dbReference type="SUPFAM" id="SSF51735">
    <property type="entry name" value="NAD(P)-binding Rossmann-fold domains"/>
    <property type="match status" value="1"/>
</dbReference>
<evidence type="ECO:0000256" key="5">
    <source>
        <dbReference type="SAM" id="MobiDB-lite"/>
    </source>
</evidence>
<dbReference type="GO" id="GO:0016618">
    <property type="term" value="F:hydroxypyruvate reductase [NAD(P)H] activity"/>
    <property type="evidence" value="ECO:0007669"/>
    <property type="project" value="TreeGrafter"/>
</dbReference>
<dbReference type="OrthoDB" id="298012at2759"/>
<dbReference type="Gene3D" id="3.40.50.720">
    <property type="entry name" value="NAD(P)-binding Rossmann-like Domain"/>
    <property type="match status" value="2"/>
</dbReference>
<evidence type="ECO:0000259" key="6">
    <source>
        <dbReference type="Pfam" id="PF00389"/>
    </source>
</evidence>
<dbReference type="GO" id="GO:0051287">
    <property type="term" value="F:NAD binding"/>
    <property type="evidence" value="ECO:0007669"/>
    <property type="project" value="InterPro"/>
</dbReference>
<name>A0A0B7F6W5_THACB</name>
<feature type="domain" description="D-isomer specific 2-hydroxyacid dehydrogenase NAD-binding" evidence="7">
    <location>
        <begin position="130"/>
        <end position="303"/>
    </location>
</feature>
<evidence type="ECO:0000256" key="2">
    <source>
        <dbReference type="ARBA" id="ARBA00023002"/>
    </source>
</evidence>
<dbReference type="EMBL" id="LN679100">
    <property type="protein sequence ID" value="CEL51967.1"/>
    <property type="molecule type" value="Genomic_DNA"/>
</dbReference>
<evidence type="ECO:0000256" key="4">
    <source>
        <dbReference type="RuleBase" id="RU003719"/>
    </source>
</evidence>
<dbReference type="InterPro" id="IPR036291">
    <property type="entry name" value="NAD(P)-bd_dom_sf"/>
</dbReference>
<keyword evidence="9" id="KW-1185">Reference proteome</keyword>
<dbReference type="FunFam" id="3.40.50.720:FF:000203">
    <property type="entry name" value="D-3-phosphoglycerate dehydrogenase (SerA)"/>
    <property type="match status" value="1"/>
</dbReference>
<reference evidence="8 9" key="1">
    <citation type="submission" date="2014-11" db="EMBL/GenBank/DDBJ databases">
        <authorList>
            <person name="Wibberg Daniel"/>
        </authorList>
    </citation>
    <scope>NUCLEOTIDE SEQUENCE [LARGE SCALE GENOMIC DNA]</scope>
    <source>
        <strain evidence="8">Rhizoctonia solani AG1-IB 7/3/14</strain>
    </source>
</reference>
<dbReference type="InterPro" id="IPR006139">
    <property type="entry name" value="D-isomer_2_OHA_DH_cat_dom"/>
</dbReference>